<evidence type="ECO:0000313" key="2">
    <source>
        <dbReference type="Proteomes" id="UP000326331"/>
    </source>
</evidence>
<dbReference type="EMBL" id="CP042829">
    <property type="protein sequence ID" value="QFG02098.1"/>
    <property type="molecule type" value="Genomic_DNA"/>
</dbReference>
<accession>A0ABX6BYW5</accession>
<organism evidence="1 2">
    <name type="scientific">Tepidiforma bonchosmolovskayae</name>
    <dbReference type="NCBI Taxonomy" id="2601677"/>
    <lineage>
        <taxon>Bacteria</taxon>
        <taxon>Bacillati</taxon>
        <taxon>Chloroflexota</taxon>
        <taxon>Tepidiformia</taxon>
        <taxon>Tepidiformales</taxon>
        <taxon>Tepidiformaceae</taxon>
        <taxon>Tepidiforma</taxon>
    </lineage>
</organism>
<evidence type="ECO:0000313" key="1">
    <source>
        <dbReference type="EMBL" id="QFG02098.1"/>
    </source>
</evidence>
<name>A0ABX6BYW5_9CHLR</name>
<gene>
    <name evidence="1" type="ORF">Tbon_01890</name>
</gene>
<sequence>MLRSGGADQSRPVADHALAGSHDMTKAFAELAQRAGVDAALPAASRGLSLWAVALEPGAPGAAAGTLVLDYYAGAKPPKELTDLAGYAGPRAQVIYRSGAAVPAGTGSAVIGGREVAVQRAESGAVYYVPSGGLLVEVRSWSTGSQPAPADDDLAPHIASLK</sequence>
<reference evidence="1 2" key="2">
    <citation type="submission" date="2019-10" db="EMBL/GenBank/DDBJ databases">
        <title>Thermopilla bonchosmolovskayae gen. nov., sp. nov., a moderately thermophilic Chloroflexi bacterium from a Chukotka hot spring (Arctic, Russia), representing a novel classis Thermopillaia, which include previously uncultivated lineage OLB14.</title>
        <authorList>
            <person name="Kochetkova T.V."/>
            <person name="Zayulina K.S."/>
            <person name="Zhigarkov V.S."/>
            <person name="Minaev N.V."/>
            <person name="Novikov A."/>
            <person name="Toshchakov S.V."/>
            <person name="Elcheninov A.G."/>
            <person name="Kublanov I.V."/>
        </authorList>
    </citation>
    <scope>NUCLEOTIDE SEQUENCE [LARGE SCALE GENOMIC DNA]</scope>
    <source>
        <strain evidence="1 2">3753O</strain>
    </source>
</reference>
<protein>
    <submittedName>
        <fullName evidence="1">Uncharacterized protein</fullName>
    </submittedName>
</protein>
<proteinExistence type="predicted"/>
<keyword evidence="2" id="KW-1185">Reference proteome</keyword>
<reference evidence="1 2" key="1">
    <citation type="submission" date="2019-08" db="EMBL/GenBank/DDBJ databases">
        <authorList>
            <person name="Toschakov S.V."/>
        </authorList>
    </citation>
    <scope>NUCLEOTIDE SEQUENCE [LARGE SCALE GENOMIC DNA]</scope>
    <source>
        <strain evidence="1 2">3753O</strain>
    </source>
</reference>
<dbReference type="Proteomes" id="UP000326331">
    <property type="component" value="Chromosome"/>
</dbReference>
<dbReference type="RefSeq" id="WP_158066035.1">
    <property type="nucleotide sequence ID" value="NZ_CP042829.1"/>
</dbReference>